<keyword evidence="3" id="KW-1003">Cell membrane</keyword>
<sequence length="213" mass="20905">MTGAGALLIVDLAGTAVFALNGALTAIRAARLDIVGVLTLGMMTALGGGIIRDVIIDSLPPATFRDWRYLVVAAAGALVAFVLGRSLDRVGFAVDVLDAVGLSLFAVAGATKALGAGLGPLQAVILGAVTAVGGGTVRDVMIGRVPTVLTSGLYAVPALVGAAITVVGAEVGPGTGAGVWVVTSVGAAACFLIRLVGIRFDLNAPVPPGSPPA</sequence>
<feature type="transmembrane region" description="Helical" evidence="7">
    <location>
        <begin position="153"/>
        <end position="171"/>
    </location>
</feature>
<accession>A0A512D0M5</accession>
<evidence type="ECO:0000256" key="3">
    <source>
        <dbReference type="ARBA" id="ARBA00022475"/>
    </source>
</evidence>
<dbReference type="EMBL" id="BJYX01000007">
    <property type="protein sequence ID" value="GEO30016.1"/>
    <property type="molecule type" value="Genomic_DNA"/>
</dbReference>
<feature type="domain" description="Glycine transporter" evidence="8">
    <location>
        <begin position="96"/>
        <end position="167"/>
    </location>
</feature>
<dbReference type="Pfam" id="PF03458">
    <property type="entry name" value="Gly_transporter"/>
    <property type="match status" value="2"/>
</dbReference>
<dbReference type="PANTHER" id="PTHR30506">
    <property type="entry name" value="INNER MEMBRANE PROTEIN"/>
    <property type="match status" value="1"/>
</dbReference>
<dbReference type="RefSeq" id="WP_147065608.1">
    <property type="nucleotide sequence ID" value="NZ_BAAARO010000026.1"/>
</dbReference>
<gene>
    <name evidence="9" type="ORF">TAE01_18260</name>
</gene>
<evidence type="ECO:0000313" key="9">
    <source>
        <dbReference type="EMBL" id="GEO30016.1"/>
    </source>
</evidence>
<comment type="caution">
    <text evidence="9">The sequence shown here is derived from an EMBL/GenBank/DDBJ whole genome shotgun (WGS) entry which is preliminary data.</text>
</comment>
<proteinExistence type="inferred from homology"/>
<dbReference type="Proteomes" id="UP000321534">
    <property type="component" value="Unassembled WGS sequence"/>
</dbReference>
<evidence type="ECO:0000256" key="6">
    <source>
        <dbReference type="ARBA" id="ARBA00023136"/>
    </source>
</evidence>
<evidence type="ECO:0000256" key="4">
    <source>
        <dbReference type="ARBA" id="ARBA00022692"/>
    </source>
</evidence>
<name>A0A512D0M5_9MICO</name>
<dbReference type="InterPro" id="IPR005115">
    <property type="entry name" value="Gly_transporter"/>
</dbReference>
<evidence type="ECO:0000256" key="7">
    <source>
        <dbReference type="SAM" id="Phobius"/>
    </source>
</evidence>
<protein>
    <submittedName>
        <fullName evidence="9">Membrane protein</fullName>
    </submittedName>
</protein>
<keyword evidence="4 7" id="KW-0812">Transmembrane</keyword>
<dbReference type="AlphaFoldDB" id="A0A512D0M5"/>
<feature type="transmembrane region" description="Helical" evidence="7">
    <location>
        <begin position="121"/>
        <end position="141"/>
    </location>
</feature>
<evidence type="ECO:0000313" key="10">
    <source>
        <dbReference type="Proteomes" id="UP000321534"/>
    </source>
</evidence>
<keyword evidence="6 7" id="KW-0472">Membrane</keyword>
<comment type="similarity">
    <text evidence="2">Belongs to the UPF0126 family.</text>
</comment>
<feature type="transmembrane region" description="Helical" evidence="7">
    <location>
        <begin position="96"/>
        <end position="115"/>
    </location>
</feature>
<dbReference type="PANTHER" id="PTHR30506:SF3">
    <property type="entry name" value="UPF0126 INNER MEMBRANE PROTEIN YADS-RELATED"/>
    <property type="match status" value="1"/>
</dbReference>
<dbReference type="OrthoDB" id="9791874at2"/>
<evidence type="ECO:0000256" key="2">
    <source>
        <dbReference type="ARBA" id="ARBA00008193"/>
    </source>
</evidence>
<comment type="subcellular location">
    <subcellularLocation>
        <location evidence="1">Cell membrane</location>
        <topology evidence="1">Multi-pass membrane protein</topology>
    </subcellularLocation>
</comment>
<evidence type="ECO:0000259" key="8">
    <source>
        <dbReference type="Pfam" id="PF03458"/>
    </source>
</evidence>
<evidence type="ECO:0000256" key="5">
    <source>
        <dbReference type="ARBA" id="ARBA00022989"/>
    </source>
</evidence>
<dbReference type="GO" id="GO:0005886">
    <property type="term" value="C:plasma membrane"/>
    <property type="evidence" value="ECO:0007669"/>
    <property type="project" value="UniProtKB-SubCell"/>
</dbReference>
<organism evidence="9 10">
    <name type="scientific">Terrabacter aerolatus</name>
    <dbReference type="NCBI Taxonomy" id="422442"/>
    <lineage>
        <taxon>Bacteria</taxon>
        <taxon>Bacillati</taxon>
        <taxon>Actinomycetota</taxon>
        <taxon>Actinomycetes</taxon>
        <taxon>Micrococcales</taxon>
        <taxon>Intrasporangiaceae</taxon>
        <taxon>Terrabacter</taxon>
    </lineage>
</organism>
<keyword evidence="5 7" id="KW-1133">Transmembrane helix</keyword>
<feature type="transmembrane region" description="Helical" evidence="7">
    <location>
        <begin position="34"/>
        <end position="55"/>
    </location>
</feature>
<evidence type="ECO:0000256" key="1">
    <source>
        <dbReference type="ARBA" id="ARBA00004651"/>
    </source>
</evidence>
<feature type="transmembrane region" description="Helical" evidence="7">
    <location>
        <begin position="6"/>
        <end position="27"/>
    </location>
</feature>
<reference evidence="9 10" key="1">
    <citation type="submission" date="2019-07" db="EMBL/GenBank/DDBJ databases">
        <title>Whole genome shotgun sequence of Terrabacter aerolatus NBRC 106305.</title>
        <authorList>
            <person name="Hosoyama A."/>
            <person name="Uohara A."/>
            <person name="Ohji S."/>
            <person name="Ichikawa N."/>
        </authorList>
    </citation>
    <scope>NUCLEOTIDE SEQUENCE [LARGE SCALE GENOMIC DNA]</scope>
    <source>
        <strain evidence="9 10">NBRC 106305</strain>
    </source>
</reference>
<keyword evidence="10" id="KW-1185">Reference proteome</keyword>
<feature type="domain" description="Glycine transporter" evidence="8">
    <location>
        <begin position="9"/>
        <end position="83"/>
    </location>
</feature>
<feature type="transmembrane region" description="Helical" evidence="7">
    <location>
        <begin position="67"/>
        <end position="84"/>
    </location>
</feature>
<feature type="transmembrane region" description="Helical" evidence="7">
    <location>
        <begin position="177"/>
        <end position="196"/>
    </location>
</feature>